<accession>A0ACC1BMZ0</accession>
<dbReference type="Proteomes" id="UP001164250">
    <property type="component" value="Chromosome 4"/>
</dbReference>
<evidence type="ECO:0000313" key="2">
    <source>
        <dbReference type="Proteomes" id="UP001164250"/>
    </source>
</evidence>
<name>A0ACC1BMZ0_9ROSI</name>
<proteinExistence type="predicted"/>
<evidence type="ECO:0000313" key="1">
    <source>
        <dbReference type="EMBL" id="KAJ0100301.1"/>
    </source>
</evidence>
<reference evidence="2" key="1">
    <citation type="journal article" date="2023" name="G3 (Bethesda)">
        <title>Genome assembly and association tests identify interacting loci associated with vigor, precocity, and sex in interspecific pistachio rootstocks.</title>
        <authorList>
            <person name="Palmer W."/>
            <person name="Jacygrad E."/>
            <person name="Sagayaradj S."/>
            <person name="Cavanaugh K."/>
            <person name="Han R."/>
            <person name="Bertier L."/>
            <person name="Beede B."/>
            <person name="Kafkas S."/>
            <person name="Golino D."/>
            <person name="Preece J."/>
            <person name="Michelmore R."/>
        </authorList>
    </citation>
    <scope>NUCLEOTIDE SEQUENCE [LARGE SCALE GENOMIC DNA]</scope>
</reference>
<dbReference type="EMBL" id="CM047900">
    <property type="protein sequence ID" value="KAJ0100301.1"/>
    <property type="molecule type" value="Genomic_DNA"/>
</dbReference>
<sequence length="46" mass="5155">MFFEFGVLDFAGRFFESGILDLLEGLLLFAGFSEYGVLDFAVRLKG</sequence>
<comment type="caution">
    <text evidence="1">The sequence shown here is derived from an EMBL/GenBank/DDBJ whole genome shotgun (WGS) entry which is preliminary data.</text>
</comment>
<gene>
    <name evidence="1" type="ORF">Patl1_21510</name>
</gene>
<protein>
    <submittedName>
        <fullName evidence="1">Uncharacterized protein</fullName>
    </submittedName>
</protein>
<organism evidence="1 2">
    <name type="scientific">Pistacia atlantica</name>
    <dbReference type="NCBI Taxonomy" id="434234"/>
    <lineage>
        <taxon>Eukaryota</taxon>
        <taxon>Viridiplantae</taxon>
        <taxon>Streptophyta</taxon>
        <taxon>Embryophyta</taxon>
        <taxon>Tracheophyta</taxon>
        <taxon>Spermatophyta</taxon>
        <taxon>Magnoliopsida</taxon>
        <taxon>eudicotyledons</taxon>
        <taxon>Gunneridae</taxon>
        <taxon>Pentapetalae</taxon>
        <taxon>rosids</taxon>
        <taxon>malvids</taxon>
        <taxon>Sapindales</taxon>
        <taxon>Anacardiaceae</taxon>
        <taxon>Pistacia</taxon>
    </lineage>
</organism>
<keyword evidence="2" id="KW-1185">Reference proteome</keyword>